<dbReference type="PANTHER" id="PTHR10151">
    <property type="entry name" value="ECTONUCLEOTIDE PYROPHOSPHATASE/PHOSPHODIESTERASE"/>
    <property type="match status" value="1"/>
</dbReference>
<dbReference type="KEGG" id="aman:B6F84_08065"/>
<dbReference type="EMBL" id="CP020477">
    <property type="protein sequence ID" value="ARM75984.1"/>
    <property type="molecule type" value="Genomic_DNA"/>
</dbReference>
<dbReference type="Pfam" id="PF01663">
    <property type="entry name" value="Phosphodiest"/>
    <property type="match status" value="1"/>
</dbReference>
<reference evidence="1 2" key="1">
    <citation type="submission" date="2017-03" db="EMBL/GenBank/DDBJ databases">
        <title>Sulfur activation and transportation mechanism of thermophilic Archaea Acidianus manzaensis YN-25.</title>
        <authorList>
            <person name="Ma Y."/>
            <person name="Yang Y."/>
            <person name="Xia J."/>
        </authorList>
    </citation>
    <scope>NUCLEOTIDE SEQUENCE [LARGE SCALE GENOMIC DNA]</scope>
    <source>
        <strain evidence="1 2">YN-25</strain>
    </source>
</reference>
<dbReference type="Proteomes" id="UP000193404">
    <property type="component" value="Chromosome"/>
</dbReference>
<keyword evidence="2" id="KW-1185">Reference proteome</keyword>
<accession>A0A1W6K0L4</accession>
<evidence type="ECO:0000313" key="2">
    <source>
        <dbReference type="Proteomes" id="UP000193404"/>
    </source>
</evidence>
<dbReference type="InterPro" id="IPR017850">
    <property type="entry name" value="Alkaline_phosphatase_core_sf"/>
</dbReference>
<dbReference type="OrthoDB" id="33550at2157"/>
<proteinExistence type="predicted"/>
<dbReference type="GeneID" id="41590864"/>
<organism evidence="1 2">
    <name type="scientific">Acidianus manzaensis</name>
    <dbReference type="NCBI Taxonomy" id="282676"/>
    <lineage>
        <taxon>Archaea</taxon>
        <taxon>Thermoproteota</taxon>
        <taxon>Thermoprotei</taxon>
        <taxon>Sulfolobales</taxon>
        <taxon>Sulfolobaceae</taxon>
        <taxon>Acidianus</taxon>
    </lineage>
</organism>
<dbReference type="SUPFAM" id="SSF53649">
    <property type="entry name" value="Alkaline phosphatase-like"/>
    <property type="match status" value="1"/>
</dbReference>
<dbReference type="Gene3D" id="3.40.720.10">
    <property type="entry name" value="Alkaline Phosphatase, subunit A"/>
    <property type="match status" value="1"/>
</dbReference>
<dbReference type="InterPro" id="IPR002591">
    <property type="entry name" value="Phosphodiest/P_Trfase"/>
</dbReference>
<protein>
    <submittedName>
        <fullName evidence="1">Nucleotide pyrophosphatase</fullName>
    </submittedName>
</protein>
<dbReference type="RefSeq" id="WP_148691764.1">
    <property type="nucleotide sequence ID" value="NZ_CP020477.1"/>
</dbReference>
<dbReference type="STRING" id="282676.B6F84_08065"/>
<name>A0A1W6K0L4_9CREN</name>
<sequence length="540" mass="62641">MKVILSVIDGASYHLINNFLYNLPNFYKISKEGIYGSLESSYPSITPVALASLFTGLLPKNNGVTAPKMYLKGRKLYSPLLAYTSYSLIADPIWTILAENKYKVIVTSAPQALPDRWKLDNLILFDPYRSKIKKFSRGYVLTEGENNVAGSKWIVKKNDNAFYVSFPGTKISEIKLETDQWSDQLEFIAKIKEKEIKAITFLHARKDNIYITPPLFLTDWSNRKDVLQNVWDNIVLKYGMILDGDYKSLNSGIITFEEYLKTAELAFNFFYEYTKYLLANFEWDFAITYLPIVDNFQHLLYGIDDSKSLDYIFKAYEYADKFIEMNLNYTDNIFICSDHGISKVKKRIYINKILERINVLKINNNRIDWRKTKAYYGGGGIIRINLKDREENGIVRIEEFPKLVNYIVRNLEKITDGEEKIFTRIYQKQKPAGDREGDIEIGIDGFYSISTDIEKENEIEDVIPYKTITADHGYYRKDDLYGIFFAYGKNIIKNSRKINLKIVDIVPTILKLFGISPKKTDGIPYLEMIKDELQNSKQKA</sequence>
<gene>
    <name evidence="1" type="ORF">B6F84_08065</name>
</gene>
<dbReference type="PANTHER" id="PTHR10151:SF120">
    <property type="entry name" value="BIS(5'-ADENOSYL)-TRIPHOSPHATASE"/>
    <property type="match status" value="1"/>
</dbReference>
<dbReference type="GO" id="GO:0016787">
    <property type="term" value="F:hydrolase activity"/>
    <property type="evidence" value="ECO:0007669"/>
    <property type="project" value="UniProtKB-ARBA"/>
</dbReference>
<evidence type="ECO:0000313" key="1">
    <source>
        <dbReference type="EMBL" id="ARM75984.1"/>
    </source>
</evidence>
<dbReference type="AlphaFoldDB" id="A0A1W6K0L4"/>